<dbReference type="InterPro" id="IPR036259">
    <property type="entry name" value="MFS_trans_sf"/>
</dbReference>
<dbReference type="Proteomes" id="UP001152087">
    <property type="component" value="Unassembled WGS sequence"/>
</dbReference>
<feature type="transmembrane region" description="Helical" evidence="7">
    <location>
        <begin position="527"/>
        <end position="547"/>
    </location>
</feature>
<sequence>MPATGSLQEQGGHGEYPQQPEQQQQQQHHQRLDEQQCSNSEPQTLPQTQQQQNQRSRSRPQHQSPRRPPSSTHLAVPSASAARSSSPSSSFSFVATPSATPSPSASVLSIDVSHSSREASPPIQTPSSSSAEAHNGRALRQFDTTDDREDSFDRDSEDYGRERYNPANMASWSGTPSINGNTEAVRMVLLNFITIGVTFTWGVEMTYCTPYLLNLGLSKSSTSLVWIAGPLSGLVVQPVVGVIADESKSRWGRRRPLMVIGSIIVAINLLVLGFTREIVGWVVKDEEGAKRPTIVLAVLAIYVVDFAINAVMSCAKSLVVDTLPLDKQQSGAAWSSRMSAIGHMIAYGAGAVDLVQIFGTTLGSTQFKQLTVISTVSILGSTALTCWAVTERVLISSKPTQHQGRFKVFRQIYSTLLNLPPRIQSICWAQFWAWIGWFPFLFYSTTWVGETYFRYDVPADARKSEDTLGAIGRIGSTALVIYSIITFVGAWVLPMFVQSPEDNSYTHRPPQAIAGFLTRFNKVKPSLLTAWMIGHLMFAGAMSLAPFATSFRFATALVCLCGIPWTLAMWAPSAFLGVEVNKLSGGAGADGTYRRISDEPDIELPELDSDEAPLRLEHGSGGSPPTASTGELSGIYFGILNIYTTLPQFVGTFISTIVFAILEPGKSPELAGDSKKPSDPTGPNAIAVCLFIGAMSSLVAAHVTRKLKDL</sequence>
<gene>
    <name evidence="8" type="ORF">NW755_001501</name>
</gene>
<dbReference type="PANTHER" id="PTHR19432">
    <property type="entry name" value="SUGAR TRANSPORTER"/>
    <property type="match status" value="1"/>
</dbReference>
<dbReference type="GO" id="GO:0005886">
    <property type="term" value="C:plasma membrane"/>
    <property type="evidence" value="ECO:0007669"/>
    <property type="project" value="TreeGrafter"/>
</dbReference>
<comment type="caution">
    <text evidence="8">The sequence shown here is derived from an EMBL/GenBank/DDBJ whole genome shotgun (WGS) entry which is preliminary data.</text>
</comment>
<feature type="transmembrane region" description="Helical" evidence="7">
    <location>
        <begin position="431"/>
        <end position="450"/>
    </location>
</feature>
<dbReference type="GO" id="GO:0008506">
    <property type="term" value="F:sucrose:proton symporter activity"/>
    <property type="evidence" value="ECO:0007669"/>
    <property type="project" value="TreeGrafter"/>
</dbReference>
<feature type="compositionally biased region" description="Basic and acidic residues" evidence="6">
    <location>
        <begin position="151"/>
        <end position="164"/>
    </location>
</feature>
<dbReference type="Pfam" id="PF13347">
    <property type="entry name" value="MFS_2"/>
    <property type="match status" value="1"/>
</dbReference>
<keyword evidence="4 7" id="KW-1133">Transmembrane helix</keyword>
<feature type="compositionally biased region" description="Low complexity" evidence="6">
    <location>
        <begin position="15"/>
        <end position="27"/>
    </location>
</feature>
<keyword evidence="5 7" id="KW-0472">Membrane</keyword>
<feature type="transmembrane region" description="Helical" evidence="7">
    <location>
        <begin position="294"/>
        <end position="319"/>
    </location>
</feature>
<feature type="transmembrane region" description="Helical" evidence="7">
    <location>
        <begin position="223"/>
        <end position="244"/>
    </location>
</feature>
<feature type="region of interest" description="Disordered" evidence="6">
    <location>
        <begin position="1"/>
        <end position="176"/>
    </location>
</feature>
<feature type="compositionally biased region" description="Low complexity" evidence="6">
    <location>
        <begin position="42"/>
        <end position="55"/>
    </location>
</feature>
<dbReference type="Gene3D" id="1.20.1250.20">
    <property type="entry name" value="MFS general substrate transporter like domains"/>
    <property type="match status" value="1"/>
</dbReference>
<evidence type="ECO:0000313" key="8">
    <source>
        <dbReference type="EMBL" id="KAJ4196730.1"/>
    </source>
</evidence>
<proteinExistence type="predicted"/>
<comment type="subcellular location">
    <subcellularLocation>
        <location evidence="1">Membrane</location>
        <topology evidence="1">Multi-pass membrane protein</topology>
    </subcellularLocation>
</comment>
<evidence type="ECO:0000256" key="2">
    <source>
        <dbReference type="ARBA" id="ARBA00022448"/>
    </source>
</evidence>
<name>A0A9W8RGU9_9HYPO</name>
<reference evidence="8" key="1">
    <citation type="submission" date="2022-09" db="EMBL/GenBank/DDBJ databases">
        <title>Fusarium specimens isolated from Avocado Roots.</title>
        <authorList>
            <person name="Stajich J."/>
            <person name="Roper C."/>
            <person name="Heimlech-Rivalta G."/>
        </authorList>
    </citation>
    <scope>NUCLEOTIDE SEQUENCE</scope>
    <source>
        <strain evidence="8">A02</strain>
    </source>
</reference>
<feature type="transmembrane region" description="Helical" evidence="7">
    <location>
        <begin position="256"/>
        <end position="274"/>
    </location>
</feature>
<evidence type="ECO:0000256" key="3">
    <source>
        <dbReference type="ARBA" id="ARBA00022692"/>
    </source>
</evidence>
<organism evidence="8 9">
    <name type="scientific">Fusarium falciforme</name>
    <dbReference type="NCBI Taxonomy" id="195108"/>
    <lineage>
        <taxon>Eukaryota</taxon>
        <taxon>Fungi</taxon>
        <taxon>Dikarya</taxon>
        <taxon>Ascomycota</taxon>
        <taxon>Pezizomycotina</taxon>
        <taxon>Sordariomycetes</taxon>
        <taxon>Hypocreomycetidae</taxon>
        <taxon>Hypocreales</taxon>
        <taxon>Nectriaceae</taxon>
        <taxon>Fusarium</taxon>
        <taxon>Fusarium solani species complex</taxon>
    </lineage>
</organism>
<dbReference type="AlphaFoldDB" id="A0A9W8RGU9"/>
<accession>A0A9W8RGU9</accession>
<evidence type="ECO:0000313" key="9">
    <source>
        <dbReference type="Proteomes" id="UP001152087"/>
    </source>
</evidence>
<dbReference type="PANTHER" id="PTHR19432:SF76">
    <property type="entry name" value="TRANSPORTER, PUTATIVE (EUROFUNG)-RELATED"/>
    <property type="match status" value="1"/>
</dbReference>
<keyword evidence="3 7" id="KW-0812">Transmembrane</keyword>
<dbReference type="EMBL" id="JAOQAV010000002">
    <property type="protein sequence ID" value="KAJ4196730.1"/>
    <property type="molecule type" value="Genomic_DNA"/>
</dbReference>
<keyword evidence="9" id="KW-1185">Reference proteome</keyword>
<keyword evidence="2" id="KW-0813">Transport</keyword>
<evidence type="ECO:0000256" key="7">
    <source>
        <dbReference type="SAM" id="Phobius"/>
    </source>
</evidence>
<feature type="transmembrane region" description="Helical" evidence="7">
    <location>
        <begin position="640"/>
        <end position="662"/>
    </location>
</feature>
<evidence type="ECO:0000256" key="4">
    <source>
        <dbReference type="ARBA" id="ARBA00022989"/>
    </source>
</evidence>
<feature type="transmembrane region" description="Helical" evidence="7">
    <location>
        <begin position="184"/>
        <end position="203"/>
    </location>
</feature>
<evidence type="ECO:0008006" key="10">
    <source>
        <dbReference type="Google" id="ProtNLM"/>
    </source>
</evidence>
<evidence type="ECO:0000256" key="6">
    <source>
        <dbReference type="SAM" id="MobiDB-lite"/>
    </source>
</evidence>
<feature type="transmembrane region" description="Helical" evidence="7">
    <location>
        <begin position="553"/>
        <end position="576"/>
    </location>
</feature>
<feature type="transmembrane region" description="Helical" evidence="7">
    <location>
        <begin position="470"/>
        <end position="493"/>
    </location>
</feature>
<protein>
    <recommendedName>
        <fullName evidence="10">General alpha-glucoside permease</fullName>
    </recommendedName>
</protein>
<evidence type="ECO:0000256" key="1">
    <source>
        <dbReference type="ARBA" id="ARBA00004141"/>
    </source>
</evidence>
<feature type="compositionally biased region" description="Low complexity" evidence="6">
    <location>
        <begin position="69"/>
        <end position="106"/>
    </location>
</feature>
<evidence type="ECO:0000256" key="5">
    <source>
        <dbReference type="ARBA" id="ARBA00023136"/>
    </source>
</evidence>
<feature type="transmembrane region" description="Helical" evidence="7">
    <location>
        <begin position="682"/>
        <end position="703"/>
    </location>
</feature>
<dbReference type="SUPFAM" id="SSF103473">
    <property type="entry name" value="MFS general substrate transporter"/>
    <property type="match status" value="1"/>
</dbReference>